<proteinExistence type="predicted"/>
<protein>
    <submittedName>
        <fullName evidence="2">Uncharacterized protein</fullName>
    </submittedName>
</protein>
<evidence type="ECO:0000313" key="2">
    <source>
        <dbReference type="EMBL" id="JAD28566.1"/>
    </source>
</evidence>
<evidence type="ECO:0000256" key="1">
    <source>
        <dbReference type="SAM" id="SignalP"/>
    </source>
</evidence>
<dbReference type="AlphaFoldDB" id="A0A0A8YQD9"/>
<feature type="chain" id="PRO_5002043430" evidence="1">
    <location>
        <begin position="33"/>
        <end position="51"/>
    </location>
</feature>
<name>A0A0A8YQD9_ARUDO</name>
<accession>A0A0A8YQD9</accession>
<reference evidence="2" key="2">
    <citation type="journal article" date="2015" name="Data Brief">
        <title>Shoot transcriptome of the giant reed, Arundo donax.</title>
        <authorList>
            <person name="Barrero R.A."/>
            <person name="Guerrero F.D."/>
            <person name="Moolhuijzen P."/>
            <person name="Goolsby J.A."/>
            <person name="Tidwell J."/>
            <person name="Bellgard S.E."/>
            <person name="Bellgard M.I."/>
        </authorList>
    </citation>
    <scope>NUCLEOTIDE SEQUENCE</scope>
    <source>
        <tissue evidence="2">Shoot tissue taken approximately 20 cm above the soil surface</tissue>
    </source>
</reference>
<dbReference type="EMBL" id="GBRH01269329">
    <property type="protein sequence ID" value="JAD28566.1"/>
    <property type="molecule type" value="Transcribed_RNA"/>
</dbReference>
<sequence length="51" mass="5657">MASKSTTHPKRIGARIPARCLLSLFFLLCFLASPPLCRRSCRCEYGDGTPN</sequence>
<organism evidence="2">
    <name type="scientific">Arundo donax</name>
    <name type="common">Giant reed</name>
    <name type="synonym">Donax arundinaceus</name>
    <dbReference type="NCBI Taxonomy" id="35708"/>
    <lineage>
        <taxon>Eukaryota</taxon>
        <taxon>Viridiplantae</taxon>
        <taxon>Streptophyta</taxon>
        <taxon>Embryophyta</taxon>
        <taxon>Tracheophyta</taxon>
        <taxon>Spermatophyta</taxon>
        <taxon>Magnoliopsida</taxon>
        <taxon>Liliopsida</taxon>
        <taxon>Poales</taxon>
        <taxon>Poaceae</taxon>
        <taxon>PACMAD clade</taxon>
        <taxon>Arundinoideae</taxon>
        <taxon>Arundineae</taxon>
        <taxon>Arundo</taxon>
    </lineage>
</organism>
<keyword evidence="1" id="KW-0732">Signal</keyword>
<feature type="signal peptide" evidence="1">
    <location>
        <begin position="1"/>
        <end position="32"/>
    </location>
</feature>
<reference evidence="2" key="1">
    <citation type="submission" date="2014-09" db="EMBL/GenBank/DDBJ databases">
        <authorList>
            <person name="Magalhaes I.L.F."/>
            <person name="Oliveira U."/>
            <person name="Santos F.R."/>
            <person name="Vidigal T.H.D.A."/>
            <person name="Brescovit A.D."/>
            <person name="Santos A.J."/>
        </authorList>
    </citation>
    <scope>NUCLEOTIDE SEQUENCE</scope>
    <source>
        <tissue evidence="2">Shoot tissue taken approximately 20 cm above the soil surface</tissue>
    </source>
</reference>